<dbReference type="Proteomes" id="UP001151760">
    <property type="component" value="Unassembled WGS sequence"/>
</dbReference>
<accession>A0ABQ4ZCL9</accession>
<gene>
    <name evidence="2" type="ORF">Tco_0769224</name>
</gene>
<keyword evidence="3" id="KW-1185">Reference proteome</keyword>
<evidence type="ECO:0000313" key="2">
    <source>
        <dbReference type="EMBL" id="GJS86588.1"/>
    </source>
</evidence>
<name>A0ABQ4ZCL9_9ASTR</name>
<sequence length="210" mass="23894">MHSNQGRNEIDQDEGISWFQEDAETQWRYGHDVSTAEVTTASVPSDVDVSAASPTRPVDDSTIDDISLVETLMKTRSSASRLQKLKGVLFKEPSLEREEEEEVVSCKHCEWDDVQAMMDADYKLAAKLQVDDDDKENEDLKQCFEIVPDKEFVVHVIPLAVKPAPIVGFQIHRAGRQGSYEIIRANRSTKTYTLFSQLIKEFDREDLENL</sequence>
<feature type="region of interest" description="Disordered" evidence="1">
    <location>
        <begin position="39"/>
        <end position="58"/>
    </location>
</feature>
<proteinExistence type="predicted"/>
<comment type="caution">
    <text evidence="2">The sequence shown here is derived from an EMBL/GenBank/DDBJ whole genome shotgun (WGS) entry which is preliminary data.</text>
</comment>
<evidence type="ECO:0000256" key="1">
    <source>
        <dbReference type="SAM" id="MobiDB-lite"/>
    </source>
</evidence>
<reference evidence="2" key="2">
    <citation type="submission" date="2022-01" db="EMBL/GenBank/DDBJ databases">
        <authorList>
            <person name="Yamashiro T."/>
            <person name="Shiraishi A."/>
            <person name="Satake H."/>
            <person name="Nakayama K."/>
        </authorList>
    </citation>
    <scope>NUCLEOTIDE SEQUENCE</scope>
</reference>
<protein>
    <submittedName>
        <fullName evidence="2">Uncharacterized protein</fullName>
    </submittedName>
</protein>
<evidence type="ECO:0000313" key="3">
    <source>
        <dbReference type="Proteomes" id="UP001151760"/>
    </source>
</evidence>
<reference evidence="2" key="1">
    <citation type="journal article" date="2022" name="Int. J. Mol. Sci.">
        <title>Draft Genome of Tanacetum Coccineum: Genomic Comparison of Closely Related Tanacetum-Family Plants.</title>
        <authorList>
            <person name="Yamashiro T."/>
            <person name="Shiraishi A."/>
            <person name="Nakayama K."/>
            <person name="Satake H."/>
        </authorList>
    </citation>
    <scope>NUCLEOTIDE SEQUENCE</scope>
</reference>
<feature type="compositionally biased region" description="Low complexity" evidence="1">
    <location>
        <begin position="39"/>
        <end position="54"/>
    </location>
</feature>
<organism evidence="2 3">
    <name type="scientific">Tanacetum coccineum</name>
    <dbReference type="NCBI Taxonomy" id="301880"/>
    <lineage>
        <taxon>Eukaryota</taxon>
        <taxon>Viridiplantae</taxon>
        <taxon>Streptophyta</taxon>
        <taxon>Embryophyta</taxon>
        <taxon>Tracheophyta</taxon>
        <taxon>Spermatophyta</taxon>
        <taxon>Magnoliopsida</taxon>
        <taxon>eudicotyledons</taxon>
        <taxon>Gunneridae</taxon>
        <taxon>Pentapetalae</taxon>
        <taxon>asterids</taxon>
        <taxon>campanulids</taxon>
        <taxon>Asterales</taxon>
        <taxon>Asteraceae</taxon>
        <taxon>Asteroideae</taxon>
        <taxon>Anthemideae</taxon>
        <taxon>Anthemidinae</taxon>
        <taxon>Tanacetum</taxon>
    </lineage>
</organism>
<dbReference type="EMBL" id="BQNB010011133">
    <property type="protein sequence ID" value="GJS86588.1"/>
    <property type="molecule type" value="Genomic_DNA"/>
</dbReference>